<proteinExistence type="predicted"/>
<sequence length="74" mass="8390">MLSLLPTPFWDTNTQMTVAGIEPAGLAVKRTLGKNFKGDPNNLLTCPYCLRGRNLYIFRSPHDCSLPNHWIILF</sequence>
<dbReference type="EMBL" id="AP024523">
    <property type="protein sequence ID" value="BDB09286.1"/>
    <property type="molecule type" value="Genomic_DNA"/>
</dbReference>
<dbReference type="Proteomes" id="UP001060027">
    <property type="component" value="Chromosome"/>
</dbReference>
<reference evidence="1" key="1">
    <citation type="journal article" date="2022" name="J Glob Antimicrob Resist">
        <title>Identification and characterisation of a novel multidrug-resistant streptococcus, Streptococcus toyakuensis sp. nov., from a blood sample.</title>
        <authorList>
            <person name="Wajima T."/>
            <person name="Hagimoto A."/>
            <person name="Tanaka E."/>
            <person name="Kawamura Y."/>
            <person name="Nakaminami H."/>
        </authorList>
    </citation>
    <scope>NUCLEOTIDE SEQUENCE</scope>
    <source>
        <strain evidence="1">TP1632</strain>
    </source>
</reference>
<organism evidence="1 2">
    <name type="scientific">Streptococcus toyakuensis</name>
    <dbReference type="NCBI Taxonomy" id="2819619"/>
    <lineage>
        <taxon>Bacteria</taxon>
        <taxon>Bacillati</taxon>
        <taxon>Bacillota</taxon>
        <taxon>Bacilli</taxon>
        <taxon>Lactobacillales</taxon>
        <taxon>Streptococcaceae</taxon>
        <taxon>Streptococcus</taxon>
        <taxon>Streptococcus mitis group</taxon>
    </lineage>
</organism>
<gene>
    <name evidence="1" type="ORF">STYK_11000</name>
</gene>
<protein>
    <submittedName>
        <fullName evidence="1">Uncharacterized protein</fullName>
    </submittedName>
</protein>
<keyword evidence="2" id="KW-1185">Reference proteome</keyword>
<evidence type="ECO:0000313" key="1">
    <source>
        <dbReference type="EMBL" id="BDB09286.1"/>
    </source>
</evidence>
<accession>A0ABM7UWY4</accession>
<evidence type="ECO:0000313" key="2">
    <source>
        <dbReference type="Proteomes" id="UP001060027"/>
    </source>
</evidence>
<name>A0ABM7UWY4_9STRE</name>